<keyword evidence="2" id="KW-1185">Reference proteome</keyword>
<proteinExistence type="predicted"/>
<accession>A0A2W2AKU5</accession>
<organism evidence="1 2">
    <name type="scientific">Taibaiella soli</name>
    <dbReference type="NCBI Taxonomy" id="1649169"/>
    <lineage>
        <taxon>Bacteria</taxon>
        <taxon>Pseudomonadati</taxon>
        <taxon>Bacteroidota</taxon>
        <taxon>Chitinophagia</taxon>
        <taxon>Chitinophagales</taxon>
        <taxon>Chitinophagaceae</taxon>
        <taxon>Taibaiella</taxon>
    </lineage>
</organism>
<dbReference type="EMBL" id="QKTW01000006">
    <property type="protein sequence ID" value="PZF74192.1"/>
    <property type="molecule type" value="Genomic_DNA"/>
</dbReference>
<dbReference type="RefSeq" id="WP_110997608.1">
    <property type="nucleotide sequence ID" value="NZ_QKTW01000006.1"/>
</dbReference>
<protein>
    <submittedName>
        <fullName evidence="1">Uncharacterized protein</fullName>
    </submittedName>
</protein>
<dbReference type="PROSITE" id="PS51257">
    <property type="entry name" value="PROKAR_LIPOPROTEIN"/>
    <property type="match status" value="1"/>
</dbReference>
<reference evidence="1 2" key="1">
    <citation type="submission" date="2018-06" db="EMBL/GenBank/DDBJ databases">
        <title>Mucibacter soli gen. nov., sp. nov., a new member of the family Chitinophagaceae producing mucin.</title>
        <authorList>
            <person name="Kim M.-K."/>
            <person name="Park S."/>
            <person name="Kim T.-S."/>
            <person name="Joung Y."/>
            <person name="Han J.-H."/>
            <person name="Kim S.B."/>
        </authorList>
    </citation>
    <scope>NUCLEOTIDE SEQUENCE [LARGE SCALE GENOMIC DNA]</scope>
    <source>
        <strain evidence="1 2">R1-15</strain>
    </source>
</reference>
<evidence type="ECO:0000313" key="1">
    <source>
        <dbReference type="EMBL" id="PZF74192.1"/>
    </source>
</evidence>
<evidence type="ECO:0000313" key="2">
    <source>
        <dbReference type="Proteomes" id="UP000248745"/>
    </source>
</evidence>
<dbReference type="Proteomes" id="UP000248745">
    <property type="component" value="Unassembled WGS sequence"/>
</dbReference>
<sequence>MVRTFLLLTLIGGLVACRREPMHIYPLAPYVTSVYVEGVERMREYYVVENYHGDTAALRQYLDKFVATVIKDKPQKHDQFYLYIYQSSGNANKNTSNTGHIEPEFDYVHDLIADRTWGHIPSNRELHDAGWSFYEDGKFLLPQN</sequence>
<comment type="caution">
    <text evidence="1">The sequence shown here is derived from an EMBL/GenBank/DDBJ whole genome shotgun (WGS) entry which is preliminary data.</text>
</comment>
<dbReference type="AlphaFoldDB" id="A0A2W2AKU5"/>
<name>A0A2W2AKU5_9BACT</name>
<gene>
    <name evidence="1" type="ORF">DN068_04020</name>
</gene>